<dbReference type="Pfam" id="PF07690">
    <property type="entry name" value="MFS_1"/>
    <property type="match status" value="1"/>
</dbReference>
<dbReference type="OrthoDB" id="5296287at2759"/>
<keyword evidence="2" id="KW-0812">Transmembrane</keyword>
<dbReference type="Gene3D" id="1.20.1250.20">
    <property type="entry name" value="MFS general substrate transporter like domains"/>
    <property type="match status" value="1"/>
</dbReference>
<dbReference type="AlphaFoldDB" id="A0A6S7HQC2"/>
<comment type="caution">
    <text evidence="5">The sequence shown here is derived from an EMBL/GenBank/DDBJ whole genome shotgun (WGS) entry which is preliminary data.</text>
</comment>
<evidence type="ECO:0000256" key="3">
    <source>
        <dbReference type="ARBA" id="ARBA00022989"/>
    </source>
</evidence>
<dbReference type="InterPro" id="IPR020846">
    <property type="entry name" value="MFS_dom"/>
</dbReference>
<keyword evidence="4" id="KW-0472">Membrane</keyword>
<dbReference type="Proteomes" id="UP001152795">
    <property type="component" value="Unassembled WGS sequence"/>
</dbReference>
<dbReference type="PROSITE" id="PS50850">
    <property type="entry name" value="MFS"/>
    <property type="match status" value="1"/>
</dbReference>
<reference evidence="5" key="1">
    <citation type="submission" date="2020-04" db="EMBL/GenBank/DDBJ databases">
        <authorList>
            <person name="Alioto T."/>
            <person name="Alioto T."/>
            <person name="Gomez Garrido J."/>
        </authorList>
    </citation>
    <scope>NUCLEOTIDE SEQUENCE</scope>
    <source>
        <strain evidence="5">A484AB</strain>
    </source>
</reference>
<comment type="subcellular location">
    <subcellularLocation>
        <location evidence="1">Membrane</location>
        <topology evidence="1">Multi-pass membrane protein</topology>
    </subcellularLocation>
</comment>
<dbReference type="PANTHER" id="PTHR24064">
    <property type="entry name" value="SOLUTE CARRIER FAMILY 22 MEMBER"/>
    <property type="match status" value="1"/>
</dbReference>
<dbReference type="InterPro" id="IPR036259">
    <property type="entry name" value="MFS_trans_sf"/>
</dbReference>
<keyword evidence="3" id="KW-1133">Transmembrane helix</keyword>
<dbReference type="InterPro" id="IPR011701">
    <property type="entry name" value="MFS"/>
</dbReference>
<keyword evidence="6" id="KW-1185">Reference proteome</keyword>
<organism evidence="5 6">
    <name type="scientific">Paramuricea clavata</name>
    <name type="common">Red gorgonian</name>
    <name type="synonym">Violescent sea-whip</name>
    <dbReference type="NCBI Taxonomy" id="317549"/>
    <lineage>
        <taxon>Eukaryota</taxon>
        <taxon>Metazoa</taxon>
        <taxon>Cnidaria</taxon>
        <taxon>Anthozoa</taxon>
        <taxon>Octocorallia</taxon>
        <taxon>Malacalcyonacea</taxon>
        <taxon>Plexauridae</taxon>
        <taxon>Paramuricea</taxon>
    </lineage>
</organism>
<evidence type="ECO:0000256" key="2">
    <source>
        <dbReference type="ARBA" id="ARBA00022692"/>
    </source>
</evidence>
<accession>A0A6S7HQC2</accession>
<gene>
    <name evidence="5" type="ORF">PACLA_8A071334</name>
</gene>
<dbReference type="GO" id="GO:0016020">
    <property type="term" value="C:membrane"/>
    <property type="evidence" value="ECO:0007669"/>
    <property type="project" value="UniProtKB-SubCell"/>
</dbReference>
<dbReference type="SUPFAM" id="SSF103473">
    <property type="entry name" value="MFS general substrate transporter"/>
    <property type="match status" value="1"/>
</dbReference>
<evidence type="ECO:0000256" key="4">
    <source>
        <dbReference type="ARBA" id="ARBA00023136"/>
    </source>
</evidence>
<evidence type="ECO:0000256" key="1">
    <source>
        <dbReference type="ARBA" id="ARBA00004141"/>
    </source>
</evidence>
<name>A0A6S7HQC2_PARCT</name>
<sequence>MSQLNNILSRIGEFGPFQIRVYLLLNSLAIFRCFQMYLLVFVGDKPQWNCLVDDHPLDTKEKFPCLQNGSSCENVQFSGEFTSIASEWRLICDEEYKRSLASAIVMVGCLVGAVLFGGMADKRGRKSTIILLYSITSISCVASGLAQTYRQFVLFRFITAVMLNGSSTAVFVLISETVGQSSKDMLLTAYQGFYSIGYVILSLIAYFIRDWRYLTMTVSFPIVFCSTFLLRNGLCESPQWLVENGRIEESKQLLREIAKTNGADISETLLEKLSNDVPKANLRTNQNNTSVFARPGYVKKALILSVIWLFLSMMYSGLSFLSGSLSTNKYLSFGLCGLVEIPALLLSMWIIKSGRRIPLLTLALFGSLACLVCGWLQGGDQSQGGFFIMALALLGKFAVAACYNIIYIFSAEQFGASVRSFSMGIFSTAASIGGVLAPLVIGLEVYDKRIPMLSFGIGAILAAIFVMTLPETVKVRKPHKKTS</sequence>
<proteinExistence type="predicted"/>
<dbReference type="GO" id="GO:0022857">
    <property type="term" value="F:transmembrane transporter activity"/>
    <property type="evidence" value="ECO:0007669"/>
    <property type="project" value="InterPro"/>
</dbReference>
<evidence type="ECO:0000313" key="6">
    <source>
        <dbReference type="Proteomes" id="UP001152795"/>
    </source>
</evidence>
<dbReference type="EMBL" id="CACRXK020006069">
    <property type="protein sequence ID" value="CAB4008255.1"/>
    <property type="molecule type" value="Genomic_DNA"/>
</dbReference>
<protein>
    <submittedName>
        <fullName evidence="5">Solute carrier family 22 member 15-like</fullName>
    </submittedName>
</protein>
<evidence type="ECO:0000313" key="5">
    <source>
        <dbReference type="EMBL" id="CAB4008255.1"/>
    </source>
</evidence>